<proteinExistence type="predicted"/>
<gene>
    <name evidence="1" type="ORF">AFUS01_LOCUS25851</name>
</gene>
<evidence type="ECO:0000313" key="2">
    <source>
        <dbReference type="Proteomes" id="UP000708208"/>
    </source>
</evidence>
<dbReference type="AlphaFoldDB" id="A0A8J2KEE2"/>
<reference evidence="1" key="1">
    <citation type="submission" date="2021-06" db="EMBL/GenBank/DDBJ databases">
        <authorList>
            <person name="Hodson N. C."/>
            <person name="Mongue J. A."/>
            <person name="Jaron S. K."/>
        </authorList>
    </citation>
    <scope>NUCLEOTIDE SEQUENCE</scope>
</reference>
<organism evidence="1 2">
    <name type="scientific">Allacma fusca</name>
    <dbReference type="NCBI Taxonomy" id="39272"/>
    <lineage>
        <taxon>Eukaryota</taxon>
        <taxon>Metazoa</taxon>
        <taxon>Ecdysozoa</taxon>
        <taxon>Arthropoda</taxon>
        <taxon>Hexapoda</taxon>
        <taxon>Collembola</taxon>
        <taxon>Symphypleona</taxon>
        <taxon>Sminthuridae</taxon>
        <taxon>Allacma</taxon>
    </lineage>
</organism>
<comment type="caution">
    <text evidence="1">The sequence shown here is derived from an EMBL/GenBank/DDBJ whole genome shotgun (WGS) entry which is preliminary data.</text>
</comment>
<dbReference type="EMBL" id="CAJVCH010337442">
    <property type="protein sequence ID" value="CAG7815153.1"/>
    <property type="molecule type" value="Genomic_DNA"/>
</dbReference>
<keyword evidence="2" id="KW-1185">Reference proteome</keyword>
<evidence type="ECO:0000313" key="1">
    <source>
        <dbReference type="EMBL" id="CAG7815153.1"/>
    </source>
</evidence>
<feature type="non-terminal residue" evidence="1">
    <location>
        <position position="1"/>
    </location>
</feature>
<accession>A0A8J2KEE2</accession>
<protein>
    <submittedName>
        <fullName evidence="1">Uncharacterized protein</fullName>
    </submittedName>
</protein>
<dbReference type="Proteomes" id="UP000708208">
    <property type="component" value="Unassembled WGS sequence"/>
</dbReference>
<name>A0A8J2KEE2_9HEXA</name>
<sequence>VSTSSAICDTATTHASFLQHPVQVSRVSLSNIALGMTSVVGAQVDNVDEYRKGLGVGSHVPSPEVSITESRANNKQAPAQVRSDFGQEQQIYVHVQHEGRSGDSLVKSSEDVPEDITVDSPFLLALHDYDVGMHSFFIISRPQSVIQGSEEYFSEYSKIQRWLCIAPPAPPGETN</sequence>